<organism evidence="1">
    <name type="scientific">Arundo donax</name>
    <name type="common">Giant reed</name>
    <name type="synonym">Donax arundinaceus</name>
    <dbReference type="NCBI Taxonomy" id="35708"/>
    <lineage>
        <taxon>Eukaryota</taxon>
        <taxon>Viridiplantae</taxon>
        <taxon>Streptophyta</taxon>
        <taxon>Embryophyta</taxon>
        <taxon>Tracheophyta</taxon>
        <taxon>Spermatophyta</taxon>
        <taxon>Magnoliopsida</taxon>
        <taxon>Liliopsida</taxon>
        <taxon>Poales</taxon>
        <taxon>Poaceae</taxon>
        <taxon>PACMAD clade</taxon>
        <taxon>Arundinoideae</taxon>
        <taxon>Arundineae</taxon>
        <taxon>Arundo</taxon>
    </lineage>
</organism>
<name>A0A0A9EQX9_ARUDO</name>
<reference evidence="1" key="1">
    <citation type="submission" date="2014-09" db="EMBL/GenBank/DDBJ databases">
        <authorList>
            <person name="Magalhaes I.L.F."/>
            <person name="Oliveira U."/>
            <person name="Santos F.R."/>
            <person name="Vidigal T.H.D.A."/>
            <person name="Brescovit A.D."/>
            <person name="Santos A.J."/>
        </authorList>
    </citation>
    <scope>NUCLEOTIDE SEQUENCE</scope>
    <source>
        <tissue evidence="1">Shoot tissue taken approximately 20 cm above the soil surface</tissue>
    </source>
</reference>
<dbReference type="EMBL" id="GBRH01195394">
    <property type="protein sequence ID" value="JAE02502.1"/>
    <property type="molecule type" value="Transcribed_RNA"/>
</dbReference>
<protein>
    <submittedName>
        <fullName evidence="1">Uncharacterized protein</fullName>
    </submittedName>
</protein>
<accession>A0A0A9EQX9</accession>
<proteinExistence type="predicted"/>
<dbReference type="AlphaFoldDB" id="A0A0A9EQX9"/>
<reference evidence="1" key="2">
    <citation type="journal article" date="2015" name="Data Brief">
        <title>Shoot transcriptome of the giant reed, Arundo donax.</title>
        <authorList>
            <person name="Barrero R.A."/>
            <person name="Guerrero F.D."/>
            <person name="Moolhuijzen P."/>
            <person name="Goolsby J.A."/>
            <person name="Tidwell J."/>
            <person name="Bellgard S.E."/>
            <person name="Bellgard M.I."/>
        </authorList>
    </citation>
    <scope>NUCLEOTIDE SEQUENCE</scope>
    <source>
        <tissue evidence="1">Shoot tissue taken approximately 20 cm above the soil surface</tissue>
    </source>
</reference>
<sequence>MNKLVHESKKKTFIWQKTVARHQSLYEFNLSLAKHYRQDTKSF</sequence>
<evidence type="ECO:0000313" key="1">
    <source>
        <dbReference type="EMBL" id="JAE02502.1"/>
    </source>
</evidence>